<evidence type="ECO:0000313" key="2">
    <source>
        <dbReference type="Proteomes" id="UP000226525"/>
    </source>
</evidence>
<reference evidence="2" key="1">
    <citation type="submission" date="2017-09" db="EMBL/GenBank/DDBJ databases">
        <title>The Reconstruction of 2,631 Draft Metagenome-Assembled Genomes from the Global Oceans.</title>
        <authorList>
            <person name="Tully B.J."/>
            <person name="Graham E.D."/>
            <person name="Heidelberg J.F."/>
        </authorList>
    </citation>
    <scope>NUCLEOTIDE SEQUENCE [LARGE SCALE GENOMIC DNA]</scope>
</reference>
<dbReference type="Proteomes" id="UP000226525">
    <property type="component" value="Unassembled WGS sequence"/>
</dbReference>
<organism evidence="1 2">
    <name type="scientific">SAR324 cluster bacterium</name>
    <dbReference type="NCBI Taxonomy" id="2024889"/>
    <lineage>
        <taxon>Bacteria</taxon>
        <taxon>Deltaproteobacteria</taxon>
        <taxon>SAR324 cluster</taxon>
    </lineage>
</organism>
<name>A0A2D6YFP5_9DELT</name>
<accession>A0A2D6YFP5</accession>
<sequence>MQSNLLQTQQQEWLIGLNNRLIDMNERLIEQRGQDQRERELLLQIVQNTENHRPVTVQETVPKTKARLMSGKDFQSEEDPKPALSQLFLRSQPQAVPLSLMLHQELMSGADFRNGQPAPRLSSLFM</sequence>
<gene>
    <name evidence="1" type="ORF">CMN54_00875</name>
</gene>
<comment type="caution">
    <text evidence="1">The sequence shown here is derived from an EMBL/GenBank/DDBJ whole genome shotgun (WGS) entry which is preliminary data.</text>
</comment>
<protein>
    <submittedName>
        <fullName evidence="1">Uncharacterized protein</fullName>
    </submittedName>
</protein>
<proteinExistence type="predicted"/>
<dbReference type="EMBL" id="NZEX01000008">
    <property type="protein sequence ID" value="MAH62007.1"/>
    <property type="molecule type" value="Genomic_DNA"/>
</dbReference>
<evidence type="ECO:0000313" key="1">
    <source>
        <dbReference type="EMBL" id="MAH62007.1"/>
    </source>
</evidence>
<dbReference type="AlphaFoldDB" id="A0A2D6YFP5"/>